<dbReference type="PANTHER" id="PTHR42781">
    <property type="entry name" value="SPERMIDINE/PUTRESCINE IMPORT ATP-BINDING PROTEIN POTA"/>
    <property type="match status" value="1"/>
</dbReference>
<dbReference type="InterPro" id="IPR017871">
    <property type="entry name" value="ABC_transporter-like_CS"/>
</dbReference>
<dbReference type="GO" id="GO:0016887">
    <property type="term" value="F:ATP hydrolysis activity"/>
    <property type="evidence" value="ECO:0007669"/>
    <property type="project" value="InterPro"/>
</dbReference>
<dbReference type="SUPFAM" id="SSF50331">
    <property type="entry name" value="MOP-like"/>
    <property type="match status" value="1"/>
</dbReference>
<keyword evidence="2" id="KW-0547">Nucleotide-binding</keyword>
<dbReference type="RefSeq" id="WP_009151066.1">
    <property type="nucleotide sequence ID" value="NZ_CP121471.1"/>
</dbReference>
<feature type="domain" description="ABC transporter" evidence="4">
    <location>
        <begin position="7"/>
        <end position="241"/>
    </location>
</feature>
<dbReference type="SUPFAM" id="SSF52540">
    <property type="entry name" value="P-loop containing nucleoside triphosphate hydrolases"/>
    <property type="match status" value="1"/>
</dbReference>
<protein>
    <submittedName>
        <fullName evidence="5">ABC-type spermidine/putrescine transport system, ATPase component</fullName>
    </submittedName>
</protein>
<dbReference type="STRING" id="631362.Thi970DRAFT_04317"/>
<proteinExistence type="predicted"/>
<dbReference type="Proteomes" id="UP000002964">
    <property type="component" value="Unassembled WGS sequence"/>
</dbReference>
<dbReference type="GO" id="GO:0005524">
    <property type="term" value="F:ATP binding"/>
    <property type="evidence" value="ECO:0007669"/>
    <property type="project" value="UniProtKB-KW"/>
</dbReference>
<dbReference type="AlphaFoldDB" id="H8Z613"/>
<dbReference type="GO" id="GO:0022857">
    <property type="term" value="F:transmembrane transporter activity"/>
    <property type="evidence" value="ECO:0007669"/>
    <property type="project" value="InterPro"/>
</dbReference>
<dbReference type="EMBL" id="JH603170">
    <property type="protein sequence ID" value="EIC20663.1"/>
    <property type="molecule type" value="Genomic_DNA"/>
</dbReference>
<evidence type="ECO:0000259" key="4">
    <source>
        <dbReference type="PROSITE" id="PS50893"/>
    </source>
</evidence>
<evidence type="ECO:0000256" key="2">
    <source>
        <dbReference type="ARBA" id="ARBA00022741"/>
    </source>
</evidence>
<accession>H8Z613</accession>
<dbReference type="HOGENOM" id="CLU_000604_1_1_6"/>
<dbReference type="InterPro" id="IPR008995">
    <property type="entry name" value="Mo/tungstate-bd_C_term_dom"/>
</dbReference>
<dbReference type="PANTHER" id="PTHR42781:SF4">
    <property type="entry name" value="SPERMIDINE_PUTRESCINE IMPORT ATP-BINDING PROTEIN POTA"/>
    <property type="match status" value="1"/>
</dbReference>
<dbReference type="Pfam" id="PF00005">
    <property type="entry name" value="ABC_tran"/>
    <property type="match status" value="1"/>
</dbReference>
<keyword evidence="1" id="KW-0813">Transport</keyword>
<dbReference type="InterPro" id="IPR003439">
    <property type="entry name" value="ABC_transporter-like_ATP-bd"/>
</dbReference>
<dbReference type="GO" id="GO:0043190">
    <property type="term" value="C:ATP-binding cassette (ABC) transporter complex"/>
    <property type="evidence" value="ECO:0007669"/>
    <property type="project" value="InterPro"/>
</dbReference>
<name>H8Z613_9GAMM</name>
<evidence type="ECO:0000256" key="1">
    <source>
        <dbReference type="ARBA" id="ARBA00022448"/>
    </source>
</evidence>
<evidence type="ECO:0000313" key="6">
    <source>
        <dbReference type="Proteomes" id="UP000002964"/>
    </source>
</evidence>
<dbReference type="Gene3D" id="3.40.50.300">
    <property type="entry name" value="P-loop containing nucleotide triphosphate hydrolases"/>
    <property type="match status" value="1"/>
</dbReference>
<dbReference type="SMART" id="SM00382">
    <property type="entry name" value="AAA"/>
    <property type="match status" value="1"/>
</dbReference>
<evidence type="ECO:0000313" key="5">
    <source>
        <dbReference type="EMBL" id="EIC20663.1"/>
    </source>
</evidence>
<dbReference type="eggNOG" id="COG3842">
    <property type="taxonomic scope" value="Bacteria"/>
</dbReference>
<keyword evidence="6" id="KW-1185">Reference proteome</keyword>
<organism evidence="5 6">
    <name type="scientific">Thiorhodovibrio frisius</name>
    <dbReference type="NCBI Taxonomy" id="631362"/>
    <lineage>
        <taxon>Bacteria</taxon>
        <taxon>Pseudomonadati</taxon>
        <taxon>Pseudomonadota</taxon>
        <taxon>Gammaproteobacteria</taxon>
        <taxon>Chromatiales</taxon>
        <taxon>Chromatiaceae</taxon>
        <taxon>Thiorhodovibrio</taxon>
    </lineage>
</organism>
<dbReference type="InterPro" id="IPR050093">
    <property type="entry name" value="ABC_SmlMolc_Importer"/>
</dbReference>
<dbReference type="InterPro" id="IPR003593">
    <property type="entry name" value="AAA+_ATPase"/>
</dbReference>
<dbReference type="InterPro" id="IPR027417">
    <property type="entry name" value="P-loop_NTPase"/>
</dbReference>
<dbReference type="PROSITE" id="PS00211">
    <property type="entry name" value="ABC_TRANSPORTER_1"/>
    <property type="match status" value="1"/>
</dbReference>
<gene>
    <name evidence="5" type="ORF">Thi970DRAFT_04317</name>
</gene>
<dbReference type="InterPro" id="IPR013611">
    <property type="entry name" value="Transp-assoc_OB_typ2"/>
</dbReference>
<dbReference type="PROSITE" id="PS50893">
    <property type="entry name" value="ABC_TRANSPORTER_2"/>
    <property type="match status" value="1"/>
</dbReference>
<evidence type="ECO:0000256" key="3">
    <source>
        <dbReference type="ARBA" id="ARBA00022840"/>
    </source>
</evidence>
<sequence length="351" mass="37765">MPNFDSELDSDLDARLALRRKGFALDLAIRIPAHGITAVLGPSGGGKTTLLRLLAGLETPNCGHIRYGPHSWLDTDLGIEVPTRQRRVGFMFQHYALFPHLSVARNIAFGLPRSVDWRAQVAFWLERVGLSPLASRRPGALSGGERQRVALARALAPHPAALLLDEPFSAVDASLRQTLRLLLHELVAETQVPTLLVSHDIDDVRQIADRAAVIIDGELRRFGNTAEVFADPGDAEVARVLGWPNILPIRSRNETSVEGLWGRLPLPAGGSQPAEVVAIRPDGPCLGSAEGLPIQVLRSVDLGRYTACWCRLADGSSLRVHLPDGAPGPAPGEQSRLGVPADAIVALPLRA</sequence>
<keyword evidence="3" id="KW-0067">ATP-binding</keyword>
<reference evidence="5 6" key="2">
    <citation type="submission" date="2011-11" db="EMBL/GenBank/DDBJ databases">
        <authorList>
            <consortium name="US DOE Joint Genome Institute"/>
            <person name="Lucas S."/>
            <person name="Han J."/>
            <person name="Lapidus A."/>
            <person name="Cheng J.-F."/>
            <person name="Goodwin L."/>
            <person name="Pitluck S."/>
            <person name="Peters L."/>
            <person name="Ovchinnikova G."/>
            <person name="Zhang X."/>
            <person name="Detter J.C."/>
            <person name="Han C."/>
            <person name="Tapia R."/>
            <person name="Land M."/>
            <person name="Hauser L."/>
            <person name="Kyrpides N."/>
            <person name="Ivanova N."/>
            <person name="Pagani I."/>
            <person name="Vogl K."/>
            <person name="Liu Z."/>
            <person name="Overmann J."/>
            <person name="Frigaard N.-U."/>
            <person name="Bryant D."/>
            <person name="Woyke T."/>
        </authorList>
    </citation>
    <scope>NUCLEOTIDE SEQUENCE [LARGE SCALE GENOMIC DNA]</scope>
    <source>
        <strain evidence="5 6">970</strain>
    </source>
</reference>
<dbReference type="OrthoDB" id="9802264at2"/>
<reference evidence="6" key="1">
    <citation type="submission" date="2011-06" db="EMBL/GenBank/DDBJ databases">
        <authorList>
            <consortium name="US DOE Joint Genome Institute (JGI-PGF)"/>
            <person name="Lucas S."/>
            <person name="Han J."/>
            <person name="Lapidus A."/>
            <person name="Cheng J.-F."/>
            <person name="Goodwin L."/>
            <person name="Pitluck S."/>
            <person name="Peters L."/>
            <person name="Land M.L."/>
            <person name="Hauser L."/>
            <person name="Vogl K."/>
            <person name="Liu Z."/>
            <person name="Overmann J."/>
            <person name="Frigaard N.-U."/>
            <person name="Bryant D.A."/>
            <person name="Woyke T.J."/>
        </authorList>
    </citation>
    <scope>NUCLEOTIDE SEQUENCE [LARGE SCALE GENOMIC DNA]</scope>
    <source>
        <strain evidence="6">970</strain>
    </source>
</reference>
<dbReference type="Pfam" id="PF08402">
    <property type="entry name" value="TOBE_2"/>
    <property type="match status" value="1"/>
</dbReference>